<dbReference type="EMBL" id="JAWJZY010000002">
    <property type="protein sequence ID" value="MEE8658311.1"/>
    <property type="molecule type" value="Genomic_DNA"/>
</dbReference>
<proteinExistence type="predicted"/>
<protein>
    <submittedName>
        <fullName evidence="1">Uncharacterized protein</fullName>
    </submittedName>
</protein>
<comment type="caution">
    <text evidence="1">The sequence shown here is derived from an EMBL/GenBank/DDBJ whole genome shotgun (WGS) entry which is preliminary data.</text>
</comment>
<keyword evidence="2" id="KW-1185">Reference proteome</keyword>
<evidence type="ECO:0000313" key="1">
    <source>
        <dbReference type="EMBL" id="MEE8658311.1"/>
    </source>
</evidence>
<evidence type="ECO:0000313" key="2">
    <source>
        <dbReference type="Proteomes" id="UP001312908"/>
    </source>
</evidence>
<organism evidence="1 2">
    <name type="scientific">Sorlinia euscelidii</name>
    <dbReference type="NCBI Taxonomy" id="3081148"/>
    <lineage>
        <taxon>Bacteria</taxon>
        <taxon>Pseudomonadati</taxon>
        <taxon>Pseudomonadota</taxon>
        <taxon>Alphaproteobacteria</taxon>
        <taxon>Acetobacterales</taxon>
        <taxon>Acetobacteraceae</taxon>
        <taxon>Sorlinia</taxon>
    </lineage>
</organism>
<reference evidence="1 2" key="1">
    <citation type="submission" date="2023-10" db="EMBL/GenBank/DDBJ databases">
        <title>Sorlinia euscelidii gen. nov., sp. nov., an acetic acid bacteria isolated from the gut of Euscelidius variegatus emitter.</title>
        <authorList>
            <person name="Michoud G."/>
            <person name="Marasco R."/>
            <person name="Seferji K."/>
            <person name="Gonella E."/>
            <person name="Garuglieri E."/>
            <person name="Alma A."/>
            <person name="Mapelli F."/>
            <person name="Borin S."/>
            <person name="Daffonchio D."/>
            <person name="Crotti E."/>
        </authorList>
    </citation>
    <scope>NUCLEOTIDE SEQUENCE [LARGE SCALE GENOMIC DNA]</scope>
    <source>
        <strain evidence="1 2">EV16P</strain>
    </source>
</reference>
<name>A0ABU7U301_9PROT</name>
<sequence>MAPPIFVALHRGHVAQHAGAAASPREVLSADPAGAWRVADLILSALSNMFRHLKKSQTMQTSFPDRDTLS</sequence>
<gene>
    <name evidence="1" type="ORF">DOFOFD_04735</name>
</gene>
<dbReference type="Proteomes" id="UP001312908">
    <property type="component" value="Unassembled WGS sequence"/>
</dbReference>
<accession>A0ABU7U301</accession>